<dbReference type="PANTHER" id="PTHR30346:SF28">
    <property type="entry name" value="HTH-TYPE TRANSCRIPTIONAL REGULATOR CYNR"/>
    <property type="match status" value="1"/>
</dbReference>
<evidence type="ECO:0000256" key="4">
    <source>
        <dbReference type="ARBA" id="ARBA00023163"/>
    </source>
</evidence>
<dbReference type="InterPro" id="IPR005119">
    <property type="entry name" value="LysR_subst-bd"/>
</dbReference>
<comment type="similarity">
    <text evidence="1">Belongs to the LysR transcriptional regulatory family.</text>
</comment>
<organism evidence="6 7">
    <name type="scientific">Pseudomonas fakonensis</name>
    <dbReference type="NCBI Taxonomy" id="2842355"/>
    <lineage>
        <taxon>Bacteria</taxon>
        <taxon>Pseudomonadati</taxon>
        <taxon>Pseudomonadota</taxon>
        <taxon>Gammaproteobacteria</taxon>
        <taxon>Pseudomonadales</taxon>
        <taxon>Pseudomonadaceae</taxon>
        <taxon>Pseudomonas</taxon>
    </lineage>
</organism>
<gene>
    <name evidence="6" type="ORF">KSS94_16290</name>
</gene>
<protein>
    <submittedName>
        <fullName evidence="6">LysR family transcriptional regulator</fullName>
    </submittedName>
</protein>
<sequence length="293" mass="32181">MIETRLLRQFVAVAEELHFHRAAERLHMAQPPLSQAIARLEQRLGFTLFVRHSRGVRLTPAGSHLLGTARTTLQHLELGVQQARRIAQGQAGELRIGSLALAGHPALLDGLKRFRKCWPAVQLSLQQASSAQLARLLLEERLELAVLRDVPELDERLHRHLWREEALLLALPSDHPQAAQASVALADCAEQPFVFTPRALGGRYHQHLLDLCRAAGFEPRIVQEAAQLQTVVGLVACGFGVALVPASAAQANAQPGVCFRPLHDVQAPLPLYLAWRAGDGCLARQQLLELLTG</sequence>
<dbReference type="Pfam" id="PF03466">
    <property type="entry name" value="LysR_substrate"/>
    <property type="match status" value="1"/>
</dbReference>
<dbReference type="EMBL" id="CP077076">
    <property type="protein sequence ID" value="QXH49507.1"/>
    <property type="molecule type" value="Genomic_DNA"/>
</dbReference>
<keyword evidence="3" id="KW-0238">DNA-binding</keyword>
<keyword evidence="7" id="KW-1185">Reference proteome</keyword>
<dbReference type="CDD" id="cd08414">
    <property type="entry name" value="PBP2_LTTR_aromatics_like"/>
    <property type="match status" value="1"/>
</dbReference>
<evidence type="ECO:0000256" key="3">
    <source>
        <dbReference type="ARBA" id="ARBA00023125"/>
    </source>
</evidence>
<dbReference type="InterPro" id="IPR000847">
    <property type="entry name" value="LysR_HTH_N"/>
</dbReference>
<evidence type="ECO:0000313" key="6">
    <source>
        <dbReference type="EMBL" id="QXH49507.1"/>
    </source>
</evidence>
<evidence type="ECO:0000259" key="5">
    <source>
        <dbReference type="PROSITE" id="PS50931"/>
    </source>
</evidence>
<evidence type="ECO:0000256" key="2">
    <source>
        <dbReference type="ARBA" id="ARBA00023015"/>
    </source>
</evidence>
<accession>A0ABX8MZE0</accession>
<dbReference type="Pfam" id="PF00126">
    <property type="entry name" value="HTH_1"/>
    <property type="match status" value="1"/>
</dbReference>
<evidence type="ECO:0000313" key="7">
    <source>
        <dbReference type="Proteomes" id="UP001046350"/>
    </source>
</evidence>
<keyword evidence="4" id="KW-0804">Transcription</keyword>
<proteinExistence type="inferred from homology"/>
<dbReference type="RefSeq" id="WP_217839124.1">
    <property type="nucleotide sequence ID" value="NZ_CP077076.1"/>
</dbReference>
<feature type="domain" description="HTH lysR-type" evidence="5">
    <location>
        <begin position="2"/>
        <end position="59"/>
    </location>
</feature>
<evidence type="ECO:0000256" key="1">
    <source>
        <dbReference type="ARBA" id="ARBA00009437"/>
    </source>
</evidence>
<name>A0ABX8MZE0_9PSED</name>
<dbReference type="Proteomes" id="UP001046350">
    <property type="component" value="Chromosome"/>
</dbReference>
<dbReference type="PANTHER" id="PTHR30346">
    <property type="entry name" value="TRANSCRIPTIONAL DUAL REGULATOR HCAR-RELATED"/>
    <property type="match status" value="1"/>
</dbReference>
<keyword evidence="2" id="KW-0805">Transcription regulation</keyword>
<reference evidence="6" key="1">
    <citation type="journal article" date="2021" name="Microorganisms">
        <title>The Ever-Expanding Pseudomonas Genus: Description of 43 New Species and Partition of the Pseudomonas putida Group.</title>
        <authorList>
            <person name="Girard L."/>
            <person name="Lood C."/>
            <person name="Hofte M."/>
            <person name="Vandamme P."/>
            <person name="Rokni-Zadeh H."/>
            <person name="van Noort V."/>
            <person name="Lavigne R."/>
            <person name="De Mot R."/>
        </authorList>
    </citation>
    <scope>NUCLEOTIDE SEQUENCE</scope>
    <source>
        <strain evidence="6">COW40</strain>
    </source>
</reference>
<dbReference type="PROSITE" id="PS50931">
    <property type="entry name" value="HTH_LYSR"/>
    <property type="match status" value="1"/>
</dbReference>